<proteinExistence type="predicted"/>
<protein>
    <submittedName>
        <fullName evidence="2">Uncharacterized protein</fullName>
    </submittedName>
</protein>
<evidence type="ECO:0000256" key="1">
    <source>
        <dbReference type="SAM" id="MobiDB-lite"/>
    </source>
</evidence>
<evidence type="ECO:0000313" key="2">
    <source>
        <dbReference type="EMBL" id="QEA03756.1"/>
    </source>
</evidence>
<dbReference type="EMBL" id="MN079076">
    <property type="protein sequence ID" value="QEA03756.1"/>
    <property type="molecule type" value="Genomic_DNA"/>
</dbReference>
<dbReference type="AlphaFoldDB" id="A0A5B8R5K3"/>
<sequence length="93" mass="10275">MESPHHLRPRGHGQPLRTPAGAPYHAAAGDVVQLHTGGEWLDVRITAAGRSELAGVVLAAYSTREPARPHTEGGRHSLRFSEDHIWRCVELRR</sequence>
<reference evidence="2" key="1">
    <citation type="submission" date="2019-06" db="EMBL/GenBank/DDBJ databases">
        <authorList>
            <person name="Murdoch R.W."/>
            <person name="Fathepure B."/>
        </authorList>
    </citation>
    <scope>NUCLEOTIDE SEQUENCE</scope>
</reference>
<accession>A0A5B8R5K3</accession>
<gene>
    <name evidence="2" type="ORF">KBTEX_00056</name>
</gene>
<feature type="compositionally biased region" description="Basic residues" evidence="1">
    <location>
        <begin position="1"/>
        <end position="11"/>
    </location>
</feature>
<name>A0A5B8R5K3_9ZZZZ</name>
<organism evidence="2">
    <name type="scientific">uncultured organism</name>
    <dbReference type="NCBI Taxonomy" id="155900"/>
    <lineage>
        <taxon>unclassified sequences</taxon>
        <taxon>environmental samples</taxon>
    </lineage>
</organism>
<feature type="region of interest" description="Disordered" evidence="1">
    <location>
        <begin position="1"/>
        <end position="24"/>
    </location>
</feature>